<dbReference type="CDD" id="cd16448">
    <property type="entry name" value="RING-H2"/>
    <property type="match status" value="1"/>
</dbReference>
<evidence type="ECO:0000313" key="3">
    <source>
        <dbReference type="EMBL" id="EBA27422.1"/>
    </source>
</evidence>
<dbReference type="EMBL" id="AAHF01000003">
    <property type="protein sequence ID" value="EBA27422.1"/>
    <property type="molecule type" value="Genomic_DNA"/>
</dbReference>
<proteinExistence type="predicted"/>
<dbReference type="PROSITE" id="PS50089">
    <property type="entry name" value="ZF_RING_2"/>
    <property type="match status" value="1"/>
</dbReference>
<dbReference type="GeneID" id="5077186"/>
<dbReference type="AlphaFoldDB" id="A4D9H5"/>
<reference evidence="3 4" key="1">
    <citation type="journal article" date="2005" name="Nature">
        <title>Genomic sequence of the pathogenic and allergenic filamentous fungus Aspergillus fumigatus.</title>
        <authorList>
            <person name="Nierman W.C."/>
            <person name="Pain A."/>
            <person name="Anderson M.J."/>
            <person name="Wortman J.R."/>
            <person name="Kim H.S."/>
            <person name="Arroyo J."/>
            <person name="Berriman M."/>
            <person name="Abe K."/>
            <person name="Archer D.B."/>
            <person name="Bermejo C."/>
            <person name="Bennett J."/>
            <person name="Bowyer P."/>
            <person name="Chen D."/>
            <person name="Collins M."/>
            <person name="Coulsen R."/>
            <person name="Davies R."/>
            <person name="Dyer P.S."/>
            <person name="Farman M."/>
            <person name="Fedorova N."/>
            <person name="Fedorova N."/>
            <person name="Feldblyum T.V."/>
            <person name="Fischer R."/>
            <person name="Fosker N."/>
            <person name="Fraser A."/>
            <person name="Garcia J.L."/>
            <person name="Garcia M.J."/>
            <person name="Goble A."/>
            <person name="Goldman G.H."/>
            <person name="Gomi K."/>
            <person name="Griffith-Jones S."/>
            <person name="Gwilliam R."/>
            <person name="Haas B."/>
            <person name="Haas H."/>
            <person name="Harris D."/>
            <person name="Horiuchi H."/>
            <person name="Huang J."/>
            <person name="Humphray S."/>
            <person name="Jimenez J."/>
            <person name="Keller N."/>
            <person name="Khouri H."/>
            <person name="Kitamoto K."/>
            <person name="Kobayashi T."/>
            <person name="Konzack S."/>
            <person name="Kulkarni R."/>
            <person name="Kumagai T."/>
            <person name="Lafon A."/>
            <person name="Latge J.P."/>
            <person name="Li W."/>
            <person name="Lord A."/>
            <person name="Lu C."/>
            <person name="Majoros W.H."/>
            <person name="May G.S."/>
            <person name="Miller B.L."/>
            <person name="Mohamoud Y."/>
            <person name="Molina M."/>
            <person name="Monod M."/>
            <person name="Mouyna I."/>
            <person name="Mulligan S."/>
            <person name="Murphy L."/>
            <person name="O'Neil S."/>
            <person name="Paulsen I."/>
            <person name="Penalva M.A."/>
            <person name="Pertea M."/>
            <person name="Price C."/>
            <person name="Pritchard B.L."/>
            <person name="Quail M.A."/>
            <person name="Rabbinowitsch E."/>
            <person name="Rawlins N."/>
            <person name="Rajandream M.A."/>
            <person name="Reichard U."/>
            <person name="Renauld H."/>
            <person name="Robson G.D."/>
            <person name="Rodriguez de Cordoba S."/>
            <person name="Rodriguez-Pena J.M."/>
            <person name="Ronning C.M."/>
            <person name="Rutter S."/>
            <person name="Salzberg S.L."/>
            <person name="Sanchez M."/>
            <person name="Sanchez-Ferrero J.C."/>
            <person name="Saunders D."/>
            <person name="Seeger K."/>
            <person name="Squares R."/>
            <person name="Squares S."/>
            <person name="Takeuchi M."/>
            <person name="Tekaia F."/>
            <person name="Turner G."/>
            <person name="Vazquez de Aldana C.R."/>
            <person name="Weidman J."/>
            <person name="White O."/>
            <person name="Woodward J."/>
            <person name="Yu J.H."/>
            <person name="Fraser C."/>
            <person name="Galagan J.E."/>
            <person name="Asai K."/>
            <person name="Machida M."/>
            <person name="Hall N."/>
            <person name="Barrell B."/>
            <person name="Denning D.W."/>
        </authorList>
    </citation>
    <scope>NUCLEOTIDE SEQUENCE [LARGE SCALE GENOMIC DNA]</scope>
    <source>
        <strain evidence="3 4">Af293</strain>
    </source>
</reference>
<dbReference type="SUPFAM" id="SSF57850">
    <property type="entry name" value="RING/U-box"/>
    <property type="match status" value="1"/>
</dbReference>
<dbReference type="InParanoid" id="A4D9H5"/>
<dbReference type="SMART" id="SM00184">
    <property type="entry name" value="RING"/>
    <property type="match status" value="1"/>
</dbReference>
<dbReference type="Gene3D" id="3.30.40.10">
    <property type="entry name" value="Zinc/RING finger domain, C3HC4 (zinc finger)"/>
    <property type="match status" value="1"/>
</dbReference>
<keyword evidence="4" id="KW-1185">Reference proteome</keyword>
<evidence type="ECO:0000313" key="4">
    <source>
        <dbReference type="Proteomes" id="UP000002530"/>
    </source>
</evidence>
<evidence type="ECO:0000256" key="1">
    <source>
        <dbReference type="PROSITE-ProRule" id="PRU00175"/>
    </source>
</evidence>
<dbReference type="InterPro" id="IPR001841">
    <property type="entry name" value="Znf_RING"/>
</dbReference>
<organism evidence="3 4">
    <name type="scientific">Aspergillus fumigatus (strain ATCC MYA-4609 / CBS 101355 / FGSC A1100 / Af293)</name>
    <name type="common">Neosartorya fumigata</name>
    <dbReference type="NCBI Taxonomy" id="330879"/>
    <lineage>
        <taxon>Eukaryota</taxon>
        <taxon>Fungi</taxon>
        <taxon>Dikarya</taxon>
        <taxon>Ascomycota</taxon>
        <taxon>Pezizomycotina</taxon>
        <taxon>Eurotiomycetes</taxon>
        <taxon>Eurotiomycetidae</taxon>
        <taxon>Eurotiales</taxon>
        <taxon>Aspergillaceae</taxon>
        <taxon>Aspergillus</taxon>
        <taxon>Aspergillus subgen. Fumigati</taxon>
    </lineage>
</organism>
<dbReference type="Pfam" id="PF13639">
    <property type="entry name" value="zf-RING_2"/>
    <property type="match status" value="1"/>
</dbReference>
<accession>A4D9H5</accession>
<dbReference type="OMA" id="TICSDET"/>
<dbReference type="Proteomes" id="UP000002530">
    <property type="component" value="Unassembled WGS sequence"/>
</dbReference>
<keyword evidence="1" id="KW-0479">Metal-binding</keyword>
<evidence type="ECO:0000259" key="2">
    <source>
        <dbReference type="PROSITE" id="PS50089"/>
    </source>
</evidence>
<dbReference type="OrthoDB" id="8062037at2759"/>
<sequence length="99" mass="11462">MFTATPKRRLEHLDEAAPVKSLQQWQASWCSEESPLLSKDDPLTCTICLEEVLTPQPVHCLGCRHVLHCWCLEKWFLRFHNTCPVCHRTICSDETVDIV</sequence>
<keyword evidence="1" id="KW-0862">Zinc</keyword>
<dbReference type="GO" id="GO:0008270">
    <property type="term" value="F:zinc ion binding"/>
    <property type="evidence" value="ECO:0007669"/>
    <property type="project" value="UniProtKB-KW"/>
</dbReference>
<dbReference type="RefSeq" id="XP_001481523.1">
    <property type="nucleotide sequence ID" value="XM_001481473.1"/>
</dbReference>
<comment type="caution">
    <text evidence="3">The sequence shown here is derived from an EMBL/GenBank/DDBJ whole genome shotgun (WGS) entry which is preliminary data.</text>
</comment>
<feature type="domain" description="RING-type" evidence="2">
    <location>
        <begin position="45"/>
        <end position="87"/>
    </location>
</feature>
<dbReference type="HOGENOM" id="CLU_013137_21_1_1"/>
<dbReference type="InterPro" id="IPR013083">
    <property type="entry name" value="Znf_RING/FYVE/PHD"/>
</dbReference>
<name>A4D9H5_ASPFU</name>
<protein>
    <submittedName>
        <fullName evidence="3">RING-finger domain protein, putative</fullName>
    </submittedName>
</protein>
<keyword evidence="1" id="KW-0863">Zinc-finger</keyword>
<dbReference type="KEGG" id="afm:AFUA_5G14845"/>
<gene>
    <name evidence="3" type="ORF">AFUA_5G14845</name>
</gene>